<accession>A0ABW1YBT1</accession>
<sequence>MPDILDMPWLTAPTWLRRRYAWEMWLECSQELRHRLAVLGTQKILSHAAHTGLSGVTRPYRRLWRRRGHQQERLHLLGLHEEAQELDPRPRKLGVMRDIW</sequence>
<keyword evidence="2" id="KW-1185">Reference proteome</keyword>
<evidence type="ECO:0000313" key="2">
    <source>
        <dbReference type="Proteomes" id="UP001596297"/>
    </source>
</evidence>
<name>A0ABW1YBT1_9DEIO</name>
<comment type="caution">
    <text evidence="1">The sequence shown here is derived from an EMBL/GenBank/DDBJ whole genome shotgun (WGS) entry which is preliminary data.</text>
</comment>
<dbReference type="Proteomes" id="UP001596297">
    <property type="component" value="Unassembled WGS sequence"/>
</dbReference>
<protein>
    <submittedName>
        <fullName evidence="1">Uncharacterized protein</fullName>
    </submittedName>
</protein>
<dbReference type="EMBL" id="JBHSWD010000001">
    <property type="protein sequence ID" value="MFC6590935.1"/>
    <property type="molecule type" value="Genomic_DNA"/>
</dbReference>
<reference evidence="2" key="1">
    <citation type="journal article" date="2019" name="Int. J. Syst. Evol. Microbiol.">
        <title>The Global Catalogue of Microorganisms (GCM) 10K type strain sequencing project: providing services to taxonomists for standard genome sequencing and annotation.</title>
        <authorList>
            <consortium name="The Broad Institute Genomics Platform"/>
            <consortium name="The Broad Institute Genome Sequencing Center for Infectious Disease"/>
            <person name="Wu L."/>
            <person name="Ma J."/>
        </authorList>
    </citation>
    <scope>NUCLEOTIDE SEQUENCE [LARGE SCALE GENOMIC DNA]</scope>
    <source>
        <strain evidence="2">CGMCC 1.15772</strain>
    </source>
</reference>
<organism evidence="1 2">
    <name type="scientific">Deinococcus lacus</name>
    <dbReference type="NCBI Taxonomy" id="392561"/>
    <lineage>
        <taxon>Bacteria</taxon>
        <taxon>Thermotogati</taxon>
        <taxon>Deinococcota</taxon>
        <taxon>Deinococci</taxon>
        <taxon>Deinococcales</taxon>
        <taxon>Deinococcaceae</taxon>
        <taxon>Deinococcus</taxon>
    </lineage>
</organism>
<evidence type="ECO:0000313" key="1">
    <source>
        <dbReference type="EMBL" id="MFC6590935.1"/>
    </source>
</evidence>
<proteinExistence type="predicted"/>
<gene>
    <name evidence="1" type="ORF">ACFP81_02075</name>
</gene>
<dbReference type="RefSeq" id="WP_380081943.1">
    <property type="nucleotide sequence ID" value="NZ_JBHSWD010000001.1"/>
</dbReference>